<organism evidence="1 2">
    <name type="scientific">Dactylosporangium fulvum</name>
    <dbReference type="NCBI Taxonomy" id="53359"/>
    <lineage>
        <taxon>Bacteria</taxon>
        <taxon>Bacillati</taxon>
        <taxon>Actinomycetota</taxon>
        <taxon>Actinomycetes</taxon>
        <taxon>Micromonosporales</taxon>
        <taxon>Micromonosporaceae</taxon>
        <taxon>Dactylosporangium</taxon>
    </lineage>
</organism>
<gene>
    <name evidence="1" type="ORF">Dfulv_18115</name>
</gene>
<proteinExistence type="predicted"/>
<dbReference type="EMBL" id="CP073720">
    <property type="protein sequence ID" value="UWP86047.1"/>
    <property type="molecule type" value="Genomic_DNA"/>
</dbReference>
<dbReference type="SUPFAM" id="SSF55961">
    <property type="entry name" value="Bet v1-like"/>
    <property type="match status" value="1"/>
</dbReference>
<protein>
    <submittedName>
        <fullName evidence="1">SRPBCC family protein</fullName>
    </submittedName>
</protein>
<dbReference type="RefSeq" id="WP_259864698.1">
    <property type="nucleotide sequence ID" value="NZ_BAAAST010000046.1"/>
</dbReference>
<dbReference type="InterPro" id="IPR023393">
    <property type="entry name" value="START-like_dom_sf"/>
</dbReference>
<name>A0ABY5W7G5_9ACTN</name>
<keyword evidence="2" id="KW-1185">Reference proteome</keyword>
<reference evidence="1" key="1">
    <citation type="submission" date="2021-04" db="EMBL/GenBank/DDBJ databases">
        <authorList>
            <person name="Hartkoorn R.C."/>
            <person name="Beaudoing E."/>
            <person name="Hot D."/>
        </authorList>
    </citation>
    <scope>NUCLEOTIDE SEQUENCE</scope>
    <source>
        <strain evidence="1">NRRL B-16292</strain>
    </source>
</reference>
<evidence type="ECO:0000313" key="1">
    <source>
        <dbReference type="EMBL" id="UWP86047.1"/>
    </source>
</evidence>
<dbReference type="Proteomes" id="UP001059617">
    <property type="component" value="Chromosome"/>
</dbReference>
<dbReference type="InterPro" id="IPR019587">
    <property type="entry name" value="Polyketide_cyclase/dehydratase"/>
</dbReference>
<accession>A0ABY5W7G5</accession>
<reference evidence="1" key="2">
    <citation type="submission" date="2022-09" db="EMBL/GenBank/DDBJ databases">
        <title>Biosynthetic gene clusters of Dactylosporangioum fulvum.</title>
        <authorList>
            <person name="Caradec T."/>
        </authorList>
    </citation>
    <scope>NUCLEOTIDE SEQUENCE</scope>
    <source>
        <strain evidence="1">NRRL B-16292</strain>
    </source>
</reference>
<evidence type="ECO:0000313" key="2">
    <source>
        <dbReference type="Proteomes" id="UP001059617"/>
    </source>
</evidence>
<sequence>MPVDFRETVRITAPATVINDVVQAVEAWPTWTASVSTVDRAGTGPLTVGETVVVQQPKLPPSTWTVTKADGTGFEWASRSPGIRNVAGHWITDHGDGTCDVELTLSFAGPLARVTTLLYGGLIRRYVHMEAEGLRKASESR</sequence>
<dbReference type="Gene3D" id="3.30.530.20">
    <property type="match status" value="1"/>
</dbReference>
<dbReference type="Pfam" id="PF10604">
    <property type="entry name" value="Polyketide_cyc2"/>
    <property type="match status" value="1"/>
</dbReference>